<proteinExistence type="predicted"/>
<dbReference type="AlphaFoldDB" id="A0A089WUI3"/>
<accession>A0A089WUI3</accession>
<evidence type="ECO:0000313" key="2">
    <source>
        <dbReference type="Proteomes" id="UP000029493"/>
    </source>
</evidence>
<dbReference type="KEGG" id="psw:LK03_13255"/>
<dbReference type="RefSeq" id="WP_038412816.1">
    <property type="nucleotide sequence ID" value="NZ_CP009455.1"/>
</dbReference>
<dbReference type="STRING" id="157783.LK03_13255"/>
<sequence length="70" mass="7934">MSGTFEQGWAARPFAQQFPEMNADEAKRLDYINTSITTLYLAGLLTDKQANEIRTKKFPRVVTKAVLGKR</sequence>
<reference evidence="1 2" key="1">
    <citation type="submission" date="2014-09" db="EMBL/GenBank/DDBJ databases">
        <authorList>
            <person name="Chan K.-G."/>
        </authorList>
    </citation>
    <scope>NUCLEOTIDE SEQUENCE [LARGE SCALE GENOMIC DNA]</scope>
    <source>
        <strain evidence="1 2">ND07</strain>
    </source>
</reference>
<dbReference type="EMBL" id="CP009455">
    <property type="protein sequence ID" value="AIR90202.1"/>
    <property type="molecule type" value="Genomic_DNA"/>
</dbReference>
<keyword evidence="2" id="KW-1185">Reference proteome</keyword>
<name>A0A089WUI3_9PSED</name>
<organism evidence="1 2">
    <name type="scientific">Pseudomonas cremoricolorata</name>
    <dbReference type="NCBI Taxonomy" id="157783"/>
    <lineage>
        <taxon>Bacteria</taxon>
        <taxon>Pseudomonadati</taxon>
        <taxon>Pseudomonadota</taxon>
        <taxon>Gammaproteobacteria</taxon>
        <taxon>Pseudomonadales</taxon>
        <taxon>Pseudomonadaceae</taxon>
        <taxon>Pseudomonas</taxon>
    </lineage>
</organism>
<dbReference type="OrthoDB" id="6960942at2"/>
<dbReference type="Proteomes" id="UP000029493">
    <property type="component" value="Chromosome"/>
</dbReference>
<protein>
    <submittedName>
        <fullName evidence="1">Uncharacterized protein</fullName>
    </submittedName>
</protein>
<gene>
    <name evidence="1" type="ORF">LK03_13255</name>
</gene>
<evidence type="ECO:0000313" key="1">
    <source>
        <dbReference type="EMBL" id="AIR90202.1"/>
    </source>
</evidence>